<comment type="caution">
    <text evidence="2">The sequence shown here is derived from an EMBL/GenBank/DDBJ whole genome shotgun (WGS) entry which is preliminary data.</text>
</comment>
<dbReference type="Proteomes" id="UP001188597">
    <property type="component" value="Unassembled WGS sequence"/>
</dbReference>
<accession>A0AA89AG06</accession>
<proteinExistence type="predicted"/>
<feature type="chain" id="PRO_5041693639" evidence="1">
    <location>
        <begin position="19"/>
        <end position="360"/>
    </location>
</feature>
<keyword evidence="1" id="KW-0732">Signal</keyword>
<organism evidence="2 3">
    <name type="scientific">Escallonia herrerae</name>
    <dbReference type="NCBI Taxonomy" id="1293975"/>
    <lineage>
        <taxon>Eukaryota</taxon>
        <taxon>Viridiplantae</taxon>
        <taxon>Streptophyta</taxon>
        <taxon>Embryophyta</taxon>
        <taxon>Tracheophyta</taxon>
        <taxon>Spermatophyta</taxon>
        <taxon>Magnoliopsida</taxon>
        <taxon>eudicotyledons</taxon>
        <taxon>Gunneridae</taxon>
        <taxon>Pentapetalae</taxon>
        <taxon>asterids</taxon>
        <taxon>campanulids</taxon>
        <taxon>Escalloniales</taxon>
        <taxon>Escalloniaceae</taxon>
        <taxon>Escallonia</taxon>
    </lineage>
</organism>
<sequence length="360" mass="40474">MAMIHMVMVLAWGGGGCACADMKRRHGMHLSGWWKEVASFVKDFDWEGKFGAEAKKVSIGGQDGCVECSFRSSLGVGTLGGTSCISLTPNNGRAVNIRYIDPSASEETVSVAGPKSLLYALEVAEWHHLSHQYSFNGLRQVLDTASVANECLEDRLSKGLRRKTYGHVNWKYSLHMLKLNLGLYLIYEDSVVIYGIWKGFVRPIIWDLAVEVEITSCCFYQLARKTLEMLIDEFLWKALEEVRLLIKADDSLVKPATRDLVFLCYLARQFRTSWKPYGTLSKPIWDAKEEANLIHRNDQQQFLATVDFLSNYGMPTLISSMQEAATDVLKGNAERNFAISNPLVSRKIGHWSDTGIGKQD</sequence>
<evidence type="ECO:0000313" key="3">
    <source>
        <dbReference type="Proteomes" id="UP001188597"/>
    </source>
</evidence>
<dbReference type="AlphaFoldDB" id="A0AA89AG06"/>
<reference evidence="2" key="1">
    <citation type="submission" date="2022-12" db="EMBL/GenBank/DDBJ databases">
        <title>Draft genome assemblies for two species of Escallonia (Escalloniales).</title>
        <authorList>
            <person name="Chanderbali A."/>
            <person name="Dervinis C."/>
            <person name="Anghel I."/>
            <person name="Soltis D."/>
            <person name="Soltis P."/>
            <person name="Zapata F."/>
        </authorList>
    </citation>
    <scope>NUCLEOTIDE SEQUENCE</scope>
    <source>
        <strain evidence="2">UCBG64.0493</strain>
        <tissue evidence="2">Leaf</tissue>
    </source>
</reference>
<keyword evidence="3" id="KW-1185">Reference proteome</keyword>
<evidence type="ECO:0000256" key="1">
    <source>
        <dbReference type="SAM" id="SignalP"/>
    </source>
</evidence>
<evidence type="ECO:0000313" key="2">
    <source>
        <dbReference type="EMBL" id="KAK3002219.1"/>
    </source>
</evidence>
<protein>
    <submittedName>
        <fullName evidence="2">Uncharacterized protein</fullName>
    </submittedName>
</protein>
<dbReference type="EMBL" id="JAVXUP010002635">
    <property type="protein sequence ID" value="KAK3002219.1"/>
    <property type="molecule type" value="Genomic_DNA"/>
</dbReference>
<gene>
    <name evidence="2" type="ORF">RJ639_021915</name>
</gene>
<feature type="signal peptide" evidence="1">
    <location>
        <begin position="1"/>
        <end position="18"/>
    </location>
</feature>
<name>A0AA89AG06_9ASTE</name>